<feature type="transmembrane region" description="Helical" evidence="1">
    <location>
        <begin position="12"/>
        <end position="37"/>
    </location>
</feature>
<reference evidence="4" key="1">
    <citation type="submission" date="2016-07" db="EMBL/GenBank/DDBJ databases">
        <authorList>
            <person name="Florea S."/>
            <person name="Webb J.S."/>
            <person name="Jaromczyk J."/>
            <person name="Schardl C.L."/>
        </authorList>
    </citation>
    <scope>NUCLEOTIDE SEQUENCE [LARGE SCALE GENOMIC DNA]</scope>
    <source>
        <strain evidence="4">MIT 01-6242</strain>
    </source>
</reference>
<evidence type="ECO:0008006" key="5">
    <source>
        <dbReference type="Google" id="ProtNLM"/>
    </source>
</evidence>
<dbReference type="KEGG" id="het:BBW65_00085"/>
<sequence>MKVFRFNQKLLLSIFVFIVIFMSFALIARIIMHLSYIDWKITQENLSSIFRFYQYGLAYDLRIVASALILPFLLGYICHLFQWGRERFFECFAWIMGIYGFLFTLAYLINYFYFQLYRTQIDIFIFGLINDDTKLILTTAFKDYPLVWGILFALGIGYLSYILARKIAKTSALESDFISPPPPQEASRPCCL</sequence>
<keyword evidence="4" id="KW-1185">Reference proteome</keyword>
<dbReference type="KEGG" id="het:BBW65_07700"/>
<evidence type="ECO:0000256" key="1">
    <source>
        <dbReference type="SAM" id="Phobius"/>
    </source>
</evidence>
<proteinExistence type="predicted"/>
<dbReference type="STRING" id="222136.BBW65_00085"/>
<dbReference type="EMBL" id="CP016503">
    <property type="protein sequence ID" value="ANV97317.1"/>
    <property type="molecule type" value="Genomic_DNA"/>
</dbReference>
<keyword evidence="1" id="KW-0812">Transmembrane</keyword>
<organism evidence="3 4">
    <name type="scientific">Helicobacter enhydrae</name>
    <dbReference type="NCBI Taxonomy" id="222136"/>
    <lineage>
        <taxon>Bacteria</taxon>
        <taxon>Pseudomonadati</taxon>
        <taxon>Campylobacterota</taxon>
        <taxon>Epsilonproteobacteria</taxon>
        <taxon>Campylobacterales</taxon>
        <taxon>Helicobacteraceae</taxon>
        <taxon>Helicobacter</taxon>
    </lineage>
</organism>
<keyword evidence="1" id="KW-1133">Transmembrane helix</keyword>
<evidence type="ECO:0000313" key="4">
    <source>
        <dbReference type="Proteomes" id="UP000092884"/>
    </source>
</evidence>
<evidence type="ECO:0000313" key="3">
    <source>
        <dbReference type="EMBL" id="ANV98687.1"/>
    </source>
</evidence>
<accession>A0A1B1U7A1</accession>
<keyword evidence="1" id="KW-0472">Membrane</keyword>
<name>A0A1B1U7A1_9HELI</name>
<protein>
    <recommendedName>
        <fullName evidence="5">LTA synthase family protein</fullName>
    </recommendedName>
</protein>
<dbReference type="Proteomes" id="UP000092884">
    <property type="component" value="Chromosome"/>
</dbReference>
<reference evidence="3" key="2">
    <citation type="submission" date="2016-07" db="EMBL/GenBank/DDBJ databases">
        <authorList>
            <person name="Mannion A."/>
            <person name="Shen Z."/>
            <person name="Fox J.G."/>
        </authorList>
    </citation>
    <scope>NUCLEOTIDE SEQUENCE</scope>
    <source>
        <strain evidence="3">MIT 01-6242</strain>
    </source>
</reference>
<dbReference type="EMBL" id="CP016503">
    <property type="protein sequence ID" value="ANV98687.1"/>
    <property type="molecule type" value="Genomic_DNA"/>
</dbReference>
<gene>
    <name evidence="2" type="ORF">BBW65_00085</name>
    <name evidence="3" type="ORF">BBW65_07700</name>
</gene>
<feature type="transmembrane region" description="Helical" evidence="1">
    <location>
        <begin position="146"/>
        <end position="164"/>
    </location>
</feature>
<dbReference type="OrthoDB" id="9760224at2"/>
<feature type="transmembrane region" description="Helical" evidence="1">
    <location>
        <begin position="91"/>
        <end position="114"/>
    </location>
</feature>
<evidence type="ECO:0000313" key="2">
    <source>
        <dbReference type="EMBL" id="ANV97317.1"/>
    </source>
</evidence>
<dbReference type="AlphaFoldDB" id="A0A1B1U7A1"/>
<dbReference type="RefSeq" id="WP_066338112.1">
    <property type="nucleotide sequence ID" value="NZ_CP016503.1"/>
</dbReference>
<feature type="transmembrane region" description="Helical" evidence="1">
    <location>
        <begin position="57"/>
        <end position="79"/>
    </location>
</feature>